<dbReference type="GO" id="GO:0033862">
    <property type="term" value="F:UMP kinase activity"/>
    <property type="evidence" value="ECO:0007669"/>
    <property type="project" value="UniProtKB-EC"/>
</dbReference>
<evidence type="ECO:0000313" key="14">
    <source>
        <dbReference type="Proteomes" id="UP001342418"/>
    </source>
</evidence>
<comment type="function">
    <text evidence="11">Catalyzes the reversible phosphorylation of UMP to UDP.</text>
</comment>
<evidence type="ECO:0000256" key="8">
    <source>
        <dbReference type="ARBA" id="ARBA00022840"/>
    </source>
</evidence>
<keyword evidence="4 11" id="KW-0963">Cytoplasm</keyword>
<comment type="catalytic activity">
    <reaction evidence="10 11">
        <text>UMP + ATP = UDP + ADP</text>
        <dbReference type="Rhea" id="RHEA:24400"/>
        <dbReference type="ChEBI" id="CHEBI:30616"/>
        <dbReference type="ChEBI" id="CHEBI:57865"/>
        <dbReference type="ChEBI" id="CHEBI:58223"/>
        <dbReference type="ChEBI" id="CHEBI:456216"/>
        <dbReference type="EC" id="2.7.4.22"/>
    </reaction>
</comment>
<evidence type="ECO:0000256" key="7">
    <source>
        <dbReference type="ARBA" id="ARBA00022777"/>
    </source>
</evidence>
<dbReference type="Proteomes" id="UP001342418">
    <property type="component" value="Chromosome"/>
</dbReference>
<proteinExistence type="inferred from homology"/>
<dbReference type="EMBL" id="CP030941">
    <property type="protein sequence ID" value="UUP15799.1"/>
    <property type="molecule type" value="Genomic_DNA"/>
</dbReference>
<evidence type="ECO:0000256" key="11">
    <source>
        <dbReference type="HAMAP-Rule" id="MF_01220"/>
    </source>
</evidence>
<dbReference type="InterPro" id="IPR011817">
    <property type="entry name" value="Uridylate_kinase"/>
</dbReference>
<evidence type="ECO:0000256" key="6">
    <source>
        <dbReference type="ARBA" id="ARBA00022741"/>
    </source>
</evidence>
<dbReference type="Gene3D" id="3.40.1160.10">
    <property type="entry name" value="Acetylglutamate kinase-like"/>
    <property type="match status" value="1"/>
</dbReference>
<feature type="binding site" evidence="11">
    <location>
        <position position="74"/>
    </location>
    <ligand>
        <name>ATP</name>
        <dbReference type="ChEBI" id="CHEBI:30616"/>
    </ligand>
</feature>
<organism evidence="13 14">
    <name type="scientific">Nitratireductor thuwali</name>
    <dbReference type="NCBI Taxonomy" id="2267699"/>
    <lineage>
        <taxon>Bacteria</taxon>
        <taxon>Pseudomonadati</taxon>
        <taxon>Pseudomonadota</taxon>
        <taxon>Alphaproteobacteria</taxon>
        <taxon>Hyphomicrobiales</taxon>
        <taxon>Phyllobacteriaceae</taxon>
        <taxon>Nitratireductor</taxon>
    </lineage>
</organism>
<feature type="binding site" evidence="11">
    <location>
        <position position="178"/>
    </location>
    <ligand>
        <name>ATP</name>
        <dbReference type="ChEBI" id="CHEBI:30616"/>
    </ligand>
</feature>
<protein>
    <recommendedName>
        <fullName evidence="11">Uridylate kinase</fullName>
        <shortName evidence="11">UK</shortName>
        <ecNumber evidence="11">2.7.4.22</ecNumber>
    </recommendedName>
    <alternativeName>
        <fullName evidence="11">Uridine monophosphate kinase</fullName>
        <shortName evidence="11">UMP kinase</shortName>
        <shortName evidence="11">UMPK</shortName>
    </alternativeName>
</protein>
<dbReference type="InterPro" id="IPR036393">
    <property type="entry name" value="AceGlu_kinase-like_sf"/>
</dbReference>
<name>A0ABY5MCG6_9HYPH</name>
<keyword evidence="7 11" id="KW-0418">Kinase</keyword>
<dbReference type="HAMAP" id="MF_01220_B">
    <property type="entry name" value="PyrH_B"/>
    <property type="match status" value="1"/>
</dbReference>
<dbReference type="EC" id="2.7.4.22" evidence="11"/>
<feature type="binding site" evidence="11">
    <location>
        <position position="177"/>
    </location>
    <ligand>
        <name>ATP</name>
        <dbReference type="ChEBI" id="CHEBI:30616"/>
    </ligand>
</feature>
<dbReference type="PANTHER" id="PTHR42833:SF4">
    <property type="entry name" value="URIDYLATE KINASE PUMPKIN, CHLOROPLASTIC"/>
    <property type="match status" value="1"/>
</dbReference>
<evidence type="ECO:0000259" key="12">
    <source>
        <dbReference type="Pfam" id="PF00696"/>
    </source>
</evidence>
<evidence type="ECO:0000256" key="2">
    <source>
        <dbReference type="ARBA" id="ARBA00004791"/>
    </source>
</evidence>
<keyword evidence="14" id="KW-1185">Reference proteome</keyword>
<comment type="activity regulation">
    <text evidence="11">Allosterically activated by GTP. Inhibited by UTP.</text>
</comment>
<evidence type="ECO:0000256" key="9">
    <source>
        <dbReference type="ARBA" id="ARBA00022975"/>
    </source>
</evidence>
<dbReference type="InterPro" id="IPR015963">
    <property type="entry name" value="Uridylate_kinase_bac"/>
</dbReference>
<feature type="binding site" evidence="11">
    <location>
        <position position="69"/>
    </location>
    <ligand>
        <name>UMP</name>
        <dbReference type="ChEBI" id="CHEBI:57865"/>
    </ligand>
</feature>
<keyword evidence="8 11" id="KW-0067">ATP-binding</keyword>
<dbReference type="PANTHER" id="PTHR42833">
    <property type="entry name" value="URIDYLATE KINASE"/>
    <property type="match status" value="1"/>
</dbReference>
<comment type="similarity">
    <text evidence="3 11">Belongs to the UMP kinase family.</text>
</comment>
<keyword evidence="9 11" id="KW-0665">Pyrimidine biosynthesis</keyword>
<feature type="binding site" evidence="11">
    <location>
        <position position="70"/>
    </location>
    <ligand>
        <name>ATP</name>
        <dbReference type="ChEBI" id="CHEBI:30616"/>
    </ligand>
</feature>
<dbReference type="PIRSF" id="PIRSF005650">
    <property type="entry name" value="Uridylate_kin"/>
    <property type="match status" value="1"/>
</dbReference>
<comment type="pathway">
    <text evidence="2 11">Pyrimidine metabolism; CTP biosynthesis via de novo pathway; UDP from UMP (UMPK route): step 1/1.</text>
</comment>
<keyword evidence="11" id="KW-0021">Allosteric enzyme</keyword>
<feature type="binding site" evidence="11">
    <location>
        <begin position="150"/>
        <end position="157"/>
    </location>
    <ligand>
        <name>UMP</name>
        <dbReference type="ChEBI" id="CHEBI:57865"/>
    </ligand>
</feature>
<evidence type="ECO:0000256" key="3">
    <source>
        <dbReference type="ARBA" id="ARBA00007614"/>
    </source>
</evidence>
<sequence>MRGRVPGRTVNGDEGRVEPRFRRVVLKASGEALMGEQGFGIDVSVVDRIARDIADARSLGVEVGVVIGGGNIFRGVAVASKGGDRVTGDHMGMLATVINSLALRTSLVKIGVEAVVLSAIAMPELCESFSQRQATSYMNQGKVVIFAGGTGNPFFTTDSAAALRAAEIGAEALFKGTQVDGVYTADPKKDPQATRYERISHERVMRDGLSIMDTAAIALARENNIPIIVFSIHEEGGFGAILRGAGHCTVVDDDLADLQKAKA</sequence>
<evidence type="ECO:0000313" key="13">
    <source>
        <dbReference type="EMBL" id="UUP15799.1"/>
    </source>
</evidence>
<feature type="region of interest" description="Involved in allosteric activation by GTP" evidence="11">
    <location>
        <begin position="35"/>
        <end position="40"/>
    </location>
</feature>
<feature type="binding site" evidence="11">
    <location>
        <begin position="27"/>
        <end position="30"/>
    </location>
    <ligand>
        <name>ATP</name>
        <dbReference type="ChEBI" id="CHEBI:30616"/>
    </ligand>
</feature>
<evidence type="ECO:0000256" key="10">
    <source>
        <dbReference type="ARBA" id="ARBA00047767"/>
    </source>
</evidence>
<evidence type="ECO:0000256" key="5">
    <source>
        <dbReference type="ARBA" id="ARBA00022679"/>
    </source>
</evidence>
<dbReference type="InterPro" id="IPR001048">
    <property type="entry name" value="Asp/Glu/Uridylate_kinase"/>
</dbReference>
<keyword evidence="6 11" id="KW-0547">Nucleotide-binding</keyword>
<evidence type="ECO:0000256" key="1">
    <source>
        <dbReference type="ARBA" id="ARBA00004496"/>
    </source>
</evidence>
<comment type="subunit">
    <text evidence="11">Homohexamer.</text>
</comment>
<feature type="binding site" evidence="11">
    <location>
        <position position="89"/>
    </location>
    <ligand>
        <name>UMP</name>
        <dbReference type="ChEBI" id="CHEBI:57865"/>
    </ligand>
</feature>
<reference evidence="13 14" key="1">
    <citation type="submission" date="2018-07" db="EMBL/GenBank/DDBJ databases">
        <title>Genome sequence of Nitratireductor thuwali#1536.</title>
        <authorList>
            <person name="Michoud G."/>
            <person name="Merlino G."/>
            <person name="Sefrji F.O."/>
            <person name="Daffonchio D."/>
        </authorList>
    </citation>
    <scope>NUCLEOTIDE SEQUENCE [LARGE SCALE GENOMIC DNA]</scope>
    <source>
        <strain evidence="14">Nit1536</strain>
    </source>
</reference>
<accession>A0ABY5MCG6</accession>
<feature type="binding site" evidence="11">
    <location>
        <position position="183"/>
    </location>
    <ligand>
        <name>ATP</name>
        <dbReference type="ChEBI" id="CHEBI:30616"/>
    </ligand>
</feature>
<feature type="binding site" evidence="11">
    <location>
        <position position="186"/>
    </location>
    <ligand>
        <name>ATP</name>
        <dbReference type="ChEBI" id="CHEBI:30616"/>
    </ligand>
</feature>
<comment type="subcellular location">
    <subcellularLocation>
        <location evidence="1 11">Cytoplasm</location>
    </subcellularLocation>
</comment>
<dbReference type="Pfam" id="PF00696">
    <property type="entry name" value="AA_kinase"/>
    <property type="match status" value="1"/>
</dbReference>
<gene>
    <name evidence="11 13" type="primary">pyrH</name>
    <name evidence="13" type="ORF">NTH_00238</name>
</gene>
<keyword evidence="5 11" id="KW-0808">Transferase</keyword>
<feature type="domain" description="Aspartate/glutamate/uridylate kinase" evidence="12">
    <location>
        <begin position="23"/>
        <end position="231"/>
    </location>
</feature>
<evidence type="ECO:0000256" key="4">
    <source>
        <dbReference type="ARBA" id="ARBA00022490"/>
    </source>
</evidence>
<dbReference type="SUPFAM" id="SSF53633">
    <property type="entry name" value="Carbamate kinase-like"/>
    <property type="match status" value="1"/>
</dbReference>
<dbReference type="CDD" id="cd04254">
    <property type="entry name" value="AAK_UMPK-PyrH-Ec"/>
    <property type="match status" value="1"/>
</dbReference>
<dbReference type="NCBIfam" id="TIGR02075">
    <property type="entry name" value="pyrH_bact"/>
    <property type="match status" value="1"/>
</dbReference>